<dbReference type="Proteomes" id="UP000326951">
    <property type="component" value="Chromosome"/>
</dbReference>
<evidence type="ECO:0000313" key="1">
    <source>
        <dbReference type="EMBL" id="BBN99047.1"/>
    </source>
</evidence>
<organism evidence="1 2">
    <name type="scientific">Sporolactobacillus terrae</name>
    <dbReference type="NCBI Taxonomy" id="269673"/>
    <lineage>
        <taxon>Bacteria</taxon>
        <taxon>Bacillati</taxon>
        <taxon>Bacillota</taxon>
        <taxon>Bacilli</taxon>
        <taxon>Bacillales</taxon>
        <taxon>Sporolactobacillaceae</taxon>
        <taxon>Sporolactobacillus</taxon>
    </lineage>
</organism>
<accession>A0A5K7WXE3</accession>
<protein>
    <submittedName>
        <fullName evidence="1">Uncharacterized protein</fullName>
    </submittedName>
</protein>
<dbReference type="EMBL" id="AP021853">
    <property type="protein sequence ID" value="BBN99047.1"/>
    <property type="molecule type" value="Genomic_DNA"/>
</dbReference>
<proteinExistence type="predicted"/>
<dbReference type="RefSeq" id="WP_028983822.1">
    <property type="nucleotide sequence ID" value="NZ_AP021853.1"/>
</dbReference>
<evidence type="ECO:0000313" key="2">
    <source>
        <dbReference type="Proteomes" id="UP000326951"/>
    </source>
</evidence>
<reference evidence="1 2" key="1">
    <citation type="submission" date="2019-09" db="EMBL/GenBank/DDBJ databases">
        <title>Complete genome sequence of Sporolactobacillus terrae 70-3.</title>
        <authorList>
            <person name="Tanaka N."/>
            <person name="Shiwa Y."/>
            <person name="Fujita N."/>
            <person name="Tanasupawat S."/>
        </authorList>
    </citation>
    <scope>NUCLEOTIDE SEQUENCE [LARGE SCALE GENOMIC DNA]</scope>
    <source>
        <strain evidence="1 2">70-3</strain>
    </source>
</reference>
<gene>
    <name evidence="1" type="ORF">St703_17520</name>
</gene>
<sequence>MIRKMYIIQYLDQSTAWFVRATVEIQAAHSKHQKGDIIKVNHQNYLVIEDFGRLRVKRFDNEINPFIPFTDQIPNK</sequence>
<dbReference type="AlphaFoldDB" id="A0A5K7WXE3"/>
<name>A0A5K7WXE3_9BACL</name>